<evidence type="ECO:0000256" key="4">
    <source>
        <dbReference type="ARBA" id="ARBA00022832"/>
    </source>
</evidence>
<dbReference type="EMBL" id="BAAAOQ010000012">
    <property type="protein sequence ID" value="GAA2197880.1"/>
    <property type="molecule type" value="Genomic_DNA"/>
</dbReference>
<evidence type="ECO:0000313" key="9">
    <source>
        <dbReference type="Proteomes" id="UP001501391"/>
    </source>
</evidence>
<feature type="region of interest" description="Disordered" evidence="6">
    <location>
        <begin position="895"/>
        <end position="915"/>
    </location>
</feature>
<dbReference type="SMART" id="SM00823">
    <property type="entry name" value="PKS_PP"/>
    <property type="match status" value="2"/>
</dbReference>
<dbReference type="SUPFAM" id="SSF52777">
    <property type="entry name" value="CoA-dependent acyltransferases"/>
    <property type="match status" value="2"/>
</dbReference>
<dbReference type="InterPro" id="IPR020845">
    <property type="entry name" value="AMP-binding_CS"/>
</dbReference>
<dbReference type="RefSeq" id="WP_346163135.1">
    <property type="nucleotide sequence ID" value="NZ_BAAAOQ010000012.1"/>
</dbReference>
<dbReference type="InterPro" id="IPR001242">
    <property type="entry name" value="Condensation_dom"/>
</dbReference>
<dbReference type="PANTHER" id="PTHR45527">
    <property type="entry name" value="NONRIBOSOMAL PEPTIDE SYNTHETASE"/>
    <property type="match status" value="1"/>
</dbReference>
<dbReference type="InterPro" id="IPR029058">
    <property type="entry name" value="AB_hydrolase_fold"/>
</dbReference>
<proteinExistence type="predicted"/>
<dbReference type="SUPFAM" id="SSF56801">
    <property type="entry name" value="Acetyl-CoA synthetase-like"/>
    <property type="match status" value="2"/>
</dbReference>
<dbReference type="SUPFAM" id="SSF47336">
    <property type="entry name" value="ACP-like"/>
    <property type="match status" value="2"/>
</dbReference>
<dbReference type="CDD" id="cd05931">
    <property type="entry name" value="FAAL"/>
    <property type="match status" value="1"/>
</dbReference>
<dbReference type="Gene3D" id="3.40.50.12780">
    <property type="entry name" value="N-terminal domain of ligase-like"/>
    <property type="match status" value="1"/>
</dbReference>
<dbReference type="Pfam" id="PF00550">
    <property type="entry name" value="PP-binding"/>
    <property type="match status" value="2"/>
</dbReference>
<dbReference type="Gene3D" id="3.30.300.30">
    <property type="match status" value="2"/>
</dbReference>
<evidence type="ECO:0000313" key="8">
    <source>
        <dbReference type="EMBL" id="GAA2197880.1"/>
    </source>
</evidence>
<dbReference type="Gene3D" id="3.40.50.1820">
    <property type="entry name" value="alpha/beta hydrolase"/>
    <property type="match status" value="1"/>
</dbReference>
<dbReference type="InterPro" id="IPR042099">
    <property type="entry name" value="ANL_N_sf"/>
</dbReference>
<dbReference type="Pfam" id="PF23024">
    <property type="entry name" value="AMP-dom_DIP2-like"/>
    <property type="match status" value="1"/>
</dbReference>
<dbReference type="Gene3D" id="1.10.1200.10">
    <property type="entry name" value="ACP-like"/>
    <property type="match status" value="1"/>
</dbReference>
<keyword evidence="4" id="KW-0276">Fatty acid metabolism</keyword>
<organism evidence="8 9">
    <name type="scientific">Streptomyces bangladeshensis</name>
    <dbReference type="NCBI Taxonomy" id="295352"/>
    <lineage>
        <taxon>Bacteria</taxon>
        <taxon>Bacillati</taxon>
        <taxon>Actinomycetota</taxon>
        <taxon>Actinomycetes</taxon>
        <taxon>Kitasatosporales</taxon>
        <taxon>Streptomycetaceae</taxon>
        <taxon>Streptomyces</taxon>
    </lineage>
</organism>
<name>A0ABP5NE70_9ACTN</name>
<dbReference type="CDD" id="cd17646">
    <property type="entry name" value="A_NRPS_AB3403-like"/>
    <property type="match status" value="1"/>
</dbReference>
<dbReference type="InterPro" id="IPR020806">
    <property type="entry name" value="PKS_PP-bd"/>
</dbReference>
<dbReference type="Gene3D" id="3.40.50.980">
    <property type="match status" value="2"/>
</dbReference>
<keyword evidence="5" id="KW-0443">Lipid metabolism</keyword>
<gene>
    <name evidence="8" type="ORF">GCM10009787_38230</name>
</gene>
<dbReference type="InterPro" id="IPR006162">
    <property type="entry name" value="Ppantetheine_attach_site"/>
</dbReference>
<sequence length="1841" mass="193877">MSAGFVELLRERAETAPDRLALEFALGEDTRLRLDHAALDRRARAVAALVQDRLAPGGRVLIVHRPGPDYVAAFLGCLYAGAVAVPLYPPTGARGRDRLAAVIADAGAELALADRDFLTGPAGARHGLDADGTVYWAAGDDIDPARAEDWTGHRPRLDDLAFLQYTSGSTGRPKGVMVSHGNLVHNSAVLARTLGLTEDSRGVSWLPPYHDMGLIGGILQPLHTGFPCTLLSPLAFMYRPARWLHELTRTRATVTAAPDFAYGEAVRRVTPEDRRALDLSALRHALVGAEPVRGATLDRFAETFESSGFRRSAFVPCYGLAEATLFVSGAARDAGEPARLRVERAALDAGRAVVATDGPQTRELVGCGWATDEDLLLVADPASGRPLPEGEVGEVWVSGPTVALGYWQRPRQTRDTFAARAAGHPGRAFLRTGDLGFRHGADLFLTGRDDDLMIVRGRNHYAPDLEQTAEAAHPALQPARSAAFAVDDAAGSRIVLVHEVRGRLDGDDVAGITAAVRESVADGHGVSVDDVVLVRLGAIPRTSSGKIRRSECRTRWLAGDLTPVAAPPAAPPAAARPSAALPSDLLRLVTAELGTAPAALDPDVPLVAQGLDSLRAVRLLAALREEHKVTVPLAALLGGLTARQLVGLPQCDRQESAGLRQRGPQEPVGLPQCDPQESAGLREREPQELVGLPQCDPQESAGLRQRGPQEPVGLPQCDRQEPAGPPQQEPREPAAGGPRGLTAAQERMWLLDQMGAGGAYHIVGGLDITGPLDTGVFQECLTRLVATTPALRSVFPAGPDGLPTVEVRPAGDSHRPTVVELPGPQDEPGRAERARDLLSRLAAEPFDLAAGPLVRVLLVRLGPTRWMLGLAAHHIVLDGWSLGLLLRRLAQSYRRMTRGGTPPPPAADRPPAPRPAFGEADAAFWRARIGTAQPVALPTDRPAPALPTWRGGAVPVRVDAALAGRLRTLAAEHGATPFMALMAAFGVLLGRWSGQDDLVVGTVVSGRGRGADTEHIGLLADTVPIRVDLRPSDGAPASAAADFATVLGRVRAACLAVHGHPGTAFNDIVRALGGQPDGSRAPVVRTLLVLQNLPVEPWEAAGVRAEPFELPSPGAQFELSVHLSQSPDGSLAGHAVYAADLFDEATVASLTDGLPSLLAALLARPAAPVTDLPLLTPARTQERVRTVCTGGPAALDQGIVHHLLHQAARAFPDVRAVVWDEGTLTYRDLMTRVHRLAARLTALGVGPDQPVAVCLPRSPDLVVAVCAVLTAGGAYVPLDPSHPPARLARQLTGTSARVLIGTEETARHTLSALAGSATAPAVLTPAPGGEPATPQAPPHPAPPVRPGHLANILHTSGSTGEPKAVMTPHAALANRLVWMHREFGLRPGEAVLHKTPMSFDVAGWELLAPLTTGATVVLARPEGHRDPYYLARLITRHAITTCHFVPSMLDAFLEEPQVATCASVLRRVVCSGEELPAALAERFARVLPGVELHNLYGPAETAIEVTAQPVPMPPAGNTRLPIGRPIAGTEVYVLDAAGHLAPPMAPGELYIGGLAPARGYLGQPALTAEKFVPHPFVPGARLYRTGDRGRHLPDGSLEFLGRADRQYKIRGQRVEAAEIETVLGGHPAVRAAVVAARPGPDGRPRLLAWAVTGTAAPPDPGALRAFLAERLPPGLLPDAVCLLDRLPVSPHGKLDLAALPEPAAHDAAGRPGAPARIAPRDAVERALAGIWSEVLGIEEPSVTDDFFALGGHSLLATRLAVRVRAAFGLELPVGELLGGGPLTVERLAALVQTRQLAQTDGAELDEVLDWLAELSDAQVAELLAARGQAGHLPDTAPDTGT</sequence>
<dbReference type="InterPro" id="IPR010071">
    <property type="entry name" value="AA_adenyl_dom"/>
</dbReference>
<dbReference type="Gene3D" id="3.30.559.10">
    <property type="entry name" value="Chloramphenicol acetyltransferase-like domain"/>
    <property type="match status" value="1"/>
</dbReference>
<dbReference type="InterPro" id="IPR023213">
    <property type="entry name" value="CAT-like_dom_sf"/>
</dbReference>
<evidence type="ECO:0000256" key="2">
    <source>
        <dbReference type="ARBA" id="ARBA00022450"/>
    </source>
</evidence>
<dbReference type="Pfam" id="PF13193">
    <property type="entry name" value="AMP-binding_C"/>
    <property type="match status" value="1"/>
</dbReference>
<evidence type="ECO:0000256" key="1">
    <source>
        <dbReference type="ARBA" id="ARBA00001957"/>
    </source>
</evidence>
<dbReference type="CDD" id="cd19531">
    <property type="entry name" value="LCL_NRPS-like"/>
    <property type="match status" value="1"/>
</dbReference>
<dbReference type="Gene3D" id="2.30.38.10">
    <property type="entry name" value="Luciferase, Domain 3"/>
    <property type="match status" value="1"/>
</dbReference>
<feature type="domain" description="Carrier" evidence="7">
    <location>
        <begin position="576"/>
        <end position="653"/>
    </location>
</feature>
<keyword evidence="2" id="KW-0596">Phosphopantetheine</keyword>
<dbReference type="PROSITE" id="PS50075">
    <property type="entry name" value="CARRIER"/>
    <property type="match status" value="2"/>
</dbReference>
<evidence type="ECO:0000256" key="5">
    <source>
        <dbReference type="ARBA" id="ARBA00023098"/>
    </source>
</evidence>
<keyword evidence="3" id="KW-0597">Phosphoprotein</keyword>
<dbReference type="Pfam" id="PF00668">
    <property type="entry name" value="Condensation"/>
    <property type="match status" value="1"/>
</dbReference>
<keyword evidence="9" id="KW-1185">Reference proteome</keyword>
<comment type="cofactor">
    <cofactor evidence="1">
        <name>pantetheine 4'-phosphate</name>
        <dbReference type="ChEBI" id="CHEBI:47942"/>
    </cofactor>
</comment>
<evidence type="ECO:0000259" key="7">
    <source>
        <dbReference type="PROSITE" id="PS50075"/>
    </source>
</evidence>
<feature type="region of interest" description="Disordered" evidence="6">
    <location>
        <begin position="808"/>
        <end position="830"/>
    </location>
</feature>
<evidence type="ECO:0000256" key="6">
    <source>
        <dbReference type="SAM" id="MobiDB-lite"/>
    </source>
</evidence>
<comment type="caution">
    <text evidence="8">The sequence shown here is derived from an EMBL/GenBank/DDBJ whole genome shotgun (WGS) entry which is preliminary data.</text>
</comment>
<feature type="region of interest" description="Disordered" evidence="6">
    <location>
        <begin position="1321"/>
        <end position="1341"/>
    </location>
</feature>
<dbReference type="Pfam" id="PF00501">
    <property type="entry name" value="AMP-binding"/>
    <property type="match status" value="2"/>
</dbReference>
<dbReference type="InterPro" id="IPR040097">
    <property type="entry name" value="FAAL/FAAC"/>
</dbReference>
<dbReference type="InterPro" id="IPR036736">
    <property type="entry name" value="ACP-like_sf"/>
</dbReference>
<reference evidence="9" key="1">
    <citation type="journal article" date="2019" name="Int. J. Syst. Evol. Microbiol.">
        <title>The Global Catalogue of Microorganisms (GCM) 10K type strain sequencing project: providing services to taxonomists for standard genome sequencing and annotation.</title>
        <authorList>
            <consortium name="The Broad Institute Genomics Platform"/>
            <consortium name="The Broad Institute Genome Sequencing Center for Infectious Disease"/>
            <person name="Wu L."/>
            <person name="Ma J."/>
        </authorList>
    </citation>
    <scope>NUCLEOTIDE SEQUENCE [LARGE SCALE GENOMIC DNA]</scope>
    <source>
        <strain evidence="9">JCM 14924</strain>
    </source>
</reference>
<dbReference type="NCBIfam" id="TIGR01733">
    <property type="entry name" value="AA-adenyl-dom"/>
    <property type="match status" value="1"/>
</dbReference>
<accession>A0ABP5NE70</accession>
<feature type="domain" description="Carrier" evidence="7">
    <location>
        <begin position="1718"/>
        <end position="1795"/>
    </location>
</feature>
<dbReference type="InterPro" id="IPR000873">
    <property type="entry name" value="AMP-dep_synth/lig_dom"/>
</dbReference>
<evidence type="ECO:0000256" key="3">
    <source>
        <dbReference type="ARBA" id="ARBA00022553"/>
    </source>
</evidence>
<dbReference type="Proteomes" id="UP001501391">
    <property type="component" value="Unassembled WGS sequence"/>
</dbReference>
<dbReference type="InterPro" id="IPR009081">
    <property type="entry name" value="PP-bd_ACP"/>
</dbReference>
<dbReference type="InterPro" id="IPR045851">
    <property type="entry name" value="AMP-bd_C_sf"/>
</dbReference>
<dbReference type="PANTHER" id="PTHR45527:SF1">
    <property type="entry name" value="FATTY ACID SYNTHASE"/>
    <property type="match status" value="1"/>
</dbReference>
<dbReference type="InterPro" id="IPR025110">
    <property type="entry name" value="AMP-bd_C"/>
</dbReference>
<feature type="region of interest" description="Disordered" evidence="6">
    <location>
        <begin position="656"/>
        <end position="739"/>
    </location>
</feature>
<protein>
    <submittedName>
        <fullName evidence="8">Non-ribosomal peptide synthetase</fullName>
    </submittedName>
</protein>
<dbReference type="Gene3D" id="3.30.559.30">
    <property type="entry name" value="Nonribosomal peptide synthetase, condensation domain"/>
    <property type="match status" value="1"/>
</dbReference>
<feature type="compositionally biased region" description="Pro residues" evidence="6">
    <location>
        <begin position="901"/>
        <end position="914"/>
    </location>
</feature>
<dbReference type="PROSITE" id="PS00012">
    <property type="entry name" value="PHOSPHOPANTETHEINE"/>
    <property type="match status" value="1"/>
</dbReference>
<dbReference type="PROSITE" id="PS00455">
    <property type="entry name" value="AMP_BINDING"/>
    <property type="match status" value="2"/>
</dbReference>